<dbReference type="AlphaFoldDB" id="A0ABD3X7K8"/>
<feature type="domain" description="POPDC1-3" evidence="8">
    <location>
        <begin position="37"/>
        <end position="262"/>
    </location>
</feature>
<evidence type="ECO:0000256" key="5">
    <source>
        <dbReference type="ARBA" id="ARBA00023136"/>
    </source>
</evidence>
<sequence length="373" mass="42177">MNLSYSLVVDAVYPNGSLVRPPTPADDGIGCSFWRSPNHVLYQCANAALVLGLLAPKKKFGDLFLHSMFVLGFLLLSVWAWTILCAPDIFSWNFAFMVVNVMQTLFLMYHIRPIKFTGELENLYVTMFEPMKVSRKLFKKLVCPDFCSVGMLHETEPYALYGISRTERLGLLLTGLMKVYSNKNILHSIREYEFIDSPEFESSMTGEEKYQVSIIADCTCRYVYWPRQSLEYLLLKEPFLATVMNTMIGYDITNKLYALNDQVTEKNGGCRQDIRLPGVASVLKSGRASTHSFANLQSTQQLQIHPDRKSNLRVDFEDDEEMDVIEAERVGFLNGDIVPSVDIDYSCKTSMDIGSSSRTSESSSTTSGIHINI</sequence>
<dbReference type="InterPro" id="IPR055272">
    <property type="entry name" value="POPDC1-3_dom"/>
</dbReference>
<keyword evidence="3 7" id="KW-0812">Transmembrane</keyword>
<evidence type="ECO:0000256" key="3">
    <source>
        <dbReference type="ARBA" id="ARBA00022692"/>
    </source>
</evidence>
<evidence type="ECO:0000259" key="8">
    <source>
        <dbReference type="Pfam" id="PF04831"/>
    </source>
</evidence>
<keyword evidence="5 7" id="KW-0472">Membrane</keyword>
<organism evidence="9 10">
    <name type="scientific">Sinanodonta woodiana</name>
    <name type="common">Chinese pond mussel</name>
    <name type="synonym">Anodonta woodiana</name>
    <dbReference type="NCBI Taxonomy" id="1069815"/>
    <lineage>
        <taxon>Eukaryota</taxon>
        <taxon>Metazoa</taxon>
        <taxon>Spiralia</taxon>
        <taxon>Lophotrochozoa</taxon>
        <taxon>Mollusca</taxon>
        <taxon>Bivalvia</taxon>
        <taxon>Autobranchia</taxon>
        <taxon>Heteroconchia</taxon>
        <taxon>Palaeoheterodonta</taxon>
        <taxon>Unionida</taxon>
        <taxon>Unionoidea</taxon>
        <taxon>Unionidae</taxon>
        <taxon>Unioninae</taxon>
        <taxon>Sinanodonta</taxon>
    </lineage>
</organism>
<evidence type="ECO:0000256" key="2">
    <source>
        <dbReference type="ARBA" id="ARBA00007146"/>
    </source>
</evidence>
<dbReference type="InterPro" id="IPR006916">
    <property type="entry name" value="POPDC1-3"/>
</dbReference>
<keyword evidence="4 7" id="KW-1133">Transmembrane helix</keyword>
<dbReference type="SUPFAM" id="SSF51206">
    <property type="entry name" value="cAMP-binding domain-like"/>
    <property type="match status" value="1"/>
</dbReference>
<keyword evidence="10" id="KW-1185">Reference proteome</keyword>
<feature type="compositionally biased region" description="Low complexity" evidence="6">
    <location>
        <begin position="355"/>
        <end position="367"/>
    </location>
</feature>
<evidence type="ECO:0000256" key="4">
    <source>
        <dbReference type="ARBA" id="ARBA00022989"/>
    </source>
</evidence>
<feature type="transmembrane region" description="Helical" evidence="7">
    <location>
        <begin position="63"/>
        <end position="84"/>
    </location>
</feature>
<comment type="subcellular location">
    <subcellularLocation>
        <location evidence="1">Membrane</location>
        <topology evidence="1">Multi-pass membrane protein</topology>
    </subcellularLocation>
</comment>
<name>A0ABD3X7K8_SINWO</name>
<protein>
    <recommendedName>
        <fullName evidence="8">POPDC1-3 domain-containing protein</fullName>
    </recommendedName>
</protein>
<dbReference type="InterPro" id="IPR018490">
    <property type="entry name" value="cNMP-bd_dom_sf"/>
</dbReference>
<proteinExistence type="inferred from homology"/>
<comment type="similarity">
    <text evidence="2">Belongs to the popeye family.</text>
</comment>
<comment type="caution">
    <text evidence="9">The sequence shown here is derived from an EMBL/GenBank/DDBJ whole genome shotgun (WGS) entry which is preliminary data.</text>
</comment>
<accession>A0ABD3X7K8</accession>
<evidence type="ECO:0000313" key="10">
    <source>
        <dbReference type="Proteomes" id="UP001634394"/>
    </source>
</evidence>
<dbReference type="Proteomes" id="UP001634394">
    <property type="component" value="Unassembled WGS sequence"/>
</dbReference>
<reference evidence="9 10" key="1">
    <citation type="submission" date="2024-11" db="EMBL/GenBank/DDBJ databases">
        <title>Chromosome-level genome assembly of the freshwater bivalve Anodonta woodiana.</title>
        <authorList>
            <person name="Chen X."/>
        </authorList>
    </citation>
    <scope>NUCLEOTIDE SEQUENCE [LARGE SCALE GENOMIC DNA]</scope>
    <source>
        <strain evidence="9">MN2024</strain>
        <tissue evidence="9">Gills</tissue>
    </source>
</reference>
<evidence type="ECO:0000256" key="1">
    <source>
        <dbReference type="ARBA" id="ARBA00004141"/>
    </source>
</evidence>
<dbReference type="PANTHER" id="PTHR12101:SF30">
    <property type="entry name" value="POPEYE DOMAIN-CONTAINING PROTEIN 3-LIKE PROTEIN"/>
    <property type="match status" value="1"/>
</dbReference>
<evidence type="ECO:0000256" key="7">
    <source>
        <dbReference type="SAM" id="Phobius"/>
    </source>
</evidence>
<dbReference type="EMBL" id="JBJQND010000003">
    <property type="protein sequence ID" value="KAL3881591.1"/>
    <property type="molecule type" value="Genomic_DNA"/>
</dbReference>
<gene>
    <name evidence="9" type="ORF">ACJMK2_028011</name>
</gene>
<dbReference type="Pfam" id="PF04831">
    <property type="entry name" value="POPDC1-3"/>
    <property type="match status" value="1"/>
</dbReference>
<dbReference type="PANTHER" id="PTHR12101">
    <property type="entry name" value="POPEYE DOMAIN CONTAINING PROTEIN"/>
    <property type="match status" value="1"/>
</dbReference>
<evidence type="ECO:0000256" key="6">
    <source>
        <dbReference type="SAM" id="MobiDB-lite"/>
    </source>
</evidence>
<feature type="region of interest" description="Disordered" evidence="6">
    <location>
        <begin position="352"/>
        <end position="373"/>
    </location>
</feature>
<dbReference type="GO" id="GO:0016020">
    <property type="term" value="C:membrane"/>
    <property type="evidence" value="ECO:0007669"/>
    <property type="project" value="UniProtKB-SubCell"/>
</dbReference>
<evidence type="ECO:0000313" key="9">
    <source>
        <dbReference type="EMBL" id="KAL3881591.1"/>
    </source>
</evidence>
<feature type="transmembrane region" description="Helical" evidence="7">
    <location>
        <begin position="90"/>
        <end position="109"/>
    </location>
</feature>